<organism evidence="3 4">
    <name type="scientific">Sporisorium scitamineum</name>
    <dbReference type="NCBI Taxonomy" id="49012"/>
    <lineage>
        <taxon>Eukaryota</taxon>
        <taxon>Fungi</taxon>
        <taxon>Dikarya</taxon>
        <taxon>Basidiomycota</taxon>
        <taxon>Ustilaginomycotina</taxon>
        <taxon>Ustilaginomycetes</taxon>
        <taxon>Ustilaginales</taxon>
        <taxon>Ustilaginaceae</taxon>
        <taxon>Sporisorium</taxon>
    </lineage>
</organism>
<reference evidence="3" key="3">
    <citation type="submission" date="2014-06" db="EMBL/GenBank/DDBJ databases">
        <authorList>
            <person name="Berkman J.Paul."/>
        </authorList>
    </citation>
    <scope>NUCLEOTIDE SEQUENCE [LARGE SCALE GENOMIC DNA]</scope>
</reference>
<dbReference type="AlphaFoldDB" id="A0A0F7SDM4"/>
<evidence type="ECO:0000313" key="4">
    <source>
        <dbReference type="Proteomes" id="UP000242770"/>
    </source>
</evidence>
<keyword evidence="4" id="KW-1185">Reference proteome</keyword>
<dbReference type="OrthoDB" id="10400841at2759"/>
<name>A0A0F7SDM4_9BASI</name>
<protein>
    <submittedName>
        <fullName evidence="3">Uncharacterized protein</fullName>
    </submittedName>
</protein>
<reference evidence="4" key="1">
    <citation type="submission" date="2014-06" db="EMBL/GenBank/DDBJ databases">
        <authorList>
            <person name="Berkman P.J."/>
        </authorList>
    </citation>
    <scope>NUCLEOTIDE SEQUENCE [LARGE SCALE GENOMIC DNA]</scope>
</reference>
<proteinExistence type="predicted"/>
<evidence type="ECO:0000256" key="1">
    <source>
        <dbReference type="SAM" id="SignalP"/>
    </source>
</evidence>
<feature type="signal peptide" evidence="1">
    <location>
        <begin position="1"/>
        <end position="20"/>
    </location>
</feature>
<sequence length="228" mass="24812">MKFTGYLAVLAAVAVAGSFAAPVESSSSLQTRGASSLQARDASVSVSEQAVKDADFSERDVALSTRTLDLGALVAKIQAFLGELGDAKQKIIKYLYWIRNVLGYKKKHLLQELEGLLEQHGLAGKQNWAQGTIPADIESILKELGDAKTEAIKWLYYFRNVLGYKKKKLVHEIEEVLEEIVSKFQGNQAASSAVGSIIGRATGDNPVWPTDVVFETIENILGPFDGII</sequence>
<dbReference type="EMBL" id="LK056693">
    <property type="protein sequence ID" value="CDR88976.1"/>
    <property type="molecule type" value="Genomic_DNA"/>
</dbReference>
<keyword evidence="1" id="KW-0732">Signal</keyword>
<reference evidence="2" key="2">
    <citation type="submission" date="2014-06" db="EMBL/GenBank/DDBJ databases">
        <authorList>
            <person name="Ju J."/>
            <person name="Zhang J."/>
        </authorList>
    </citation>
    <scope>NUCLEOTIDE SEQUENCE</scope>
    <source>
        <strain evidence="2">SscI8</strain>
    </source>
</reference>
<evidence type="ECO:0000313" key="3">
    <source>
        <dbReference type="EMBL" id="CDW99705.1"/>
    </source>
</evidence>
<evidence type="ECO:0000313" key="2">
    <source>
        <dbReference type="EMBL" id="CDR88976.1"/>
    </source>
</evidence>
<accession>A0A0F7SDM4</accession>
<dbReference type="Proteomes" id="UP000242770">
    <property type="component" value="Unassembled WGS sequence"/>
</dbReference>
<dbReference type="EMBL" id="CCFA01004998">
    <property type="protein sequence ID" value="CDW99705.1"/>
    <property type="molecule type" value="Genomic_DNA"/>
</dbReference>
<feature type="chain" id="PRO_5015039172" evidence="1">
    <location>
        <begin position="21"/>
        <end position="228"/>
    </location>
</feature>
<gene>
    <name evidence="3" type="primary">SSCI82610.1</name>
    <name evidence="2" type="ORF">SPSC_06348</name>
</gene>